<dbReference type="SUPFAM" id="SSF54768">
    <property type="entry name" value="dsRNA-binding domain-like"/>
    <property type="match status" value="1"/>
</dbReference>
<reference evidence="9 10" key="1">
    <citation type="journal article" date="2016" name="Nat. Commun.">
        <title>Thousands of microbial genomes shed light on interconnected biogeochemical processes in an aquifer system.</title>
        <authorList>
            <person name="Anantharaman K."/>
            <person name="Brown C.T."/>
            <person name="Hug L.A."/>
            <person name="Sharon I."/>
            <person name="Castelle C.J."/>
            <person name="Probst A.J."/>
            <person name="Thomas B.C."/>
            <person name="Singh A."/>
            <person name="Wilkins M.J."/>
            <person name="Karaoz U."/>
            <person name="Brodie E.L."/>
            <person name="Williams K.H."/>
            <person name="Hubbard S.S."/>
            <person name="Banfield J.F."/>
        </authorList>
    </citation>
    <scope>NUCLEOTIDE SEQUENCE [LARGE SCALE GENOMIC DNA]</scope>
</reference>
<dbReference type="Proteomes" id="UP000178270">
    <property type="component" value="Unassembled WGS sequence"/>
</dbReference>
<dbReference type="GO" id="GO:0003735">
    <property type="term" value="F:structural constituent of ribosome"/>
    <property type="evidence" value="ECO:0007669"/>
    <property type="project" value="UniProtKB-UniRule"/>
</dbReference>
<dbReference type="GO" id="GO:0005840">
    <property type="term" value="C:ribosome"/>
    <property type="evidence" value="ECO:0007669"/>
    <property type="project" value="UniProtKB-KW"/>
</dbReference>
<dbReference type="InterPro" id="IPR020568">
    <property type="entry name" value="Ribosomal_Su5_D2-typ_SF"/>
</dbReference>
<evidence type="ECO:0000256" key="5">
    <source>
        <dbReference type="ARBA" id="ARBA00035519"/>
    </source>
</evidence>
<dbReference type="InterPro" id="IPR014721">
    <property type="entry name" value="Ribsml_uS5_D2-typ_fold_subgr"/>
</dbReference>
<feature type="domain" description="S5 DRBM" evidence="8">
    <location>
        <begin position="10"/>
        <end position="73"/>
    </location>
</feature>
<evidence type="ECO:0000313" key="9">
    <source>
        <dbReference type="EMBL" id="OGC38360.1"/>
    </source>
</evidence>
<organism evidence="9 10">
    <name type="scientific">candidate division WWE3 bacterium RBG_13_37_7</name>
    <dbReference type="NCBI Taxonomy" id="1802609"/>
    <lineage>
        <taxon>Bacteria</taxon>
        <taxon>Katanobacteria</taxon>
    </lineage>
</organism>
<comment type="caution">
    <text evidence="9">The sequence shown here is derived from an EMBL/GenBank/DDBJ whole genome shotgun (WGS) entry which is preliminary data.</text>
</comment>
<dbReference type="GO" id="GO:0006412">
    <property type="term" value="P:translation"/>
    <property type="evidence" value="ECO:0007669"/>
    <property type="project" value="InterPro"/>
</dbReference>
<sequence length="125" mass="13405">MRMDRRTDEFEERIIEINRTSKKTKGGNTMSFAALVVVGNRNGKVGTGYAKAREVAIAVSKALAKARKDMIDVKIKGTTIAHEVSDKYGSAKVFMKPAPKGSGIIAGGSVRVVLELAGIHDISSK</sequence>
<evidence type="ECO:0000259" key="8">
    <source>
        <dbReference type="PROSITE" id="PS50881"/>
    </source>
</evidence>
<dbReference type="SUPFAM" id="SSF54211">
    <property type="entry name" value="Ribosomal protein S5 domain 2-like"/>
    <property type="match status" value="1"/>
</dbReference>
<dbReference type="PANTHER" id="PTHR48277:SF1">
    <property type="entry name" value="MITOCHONDRIAL RIBOSOMAL PROTEIN S5"/>
    <property type="match status" value="1"/>
</dbReference>
<dbReference type="AlphaFoldDB" id="A0A1F4U0J4"/>
<keyword evidence="3 6" id="KW-0687">Ribonucleoprotein</keyword>
<evidence type="ECO:0000256" key="4">
    <source>
        <dbReference type="ARBA" id="ARBA00035255"/>
    </source>
</evidence>
<dbReference type="FunFam" id="3.30.230.10:FF:000002">
    <property type="entry name" value="30S ribosomal protein S5"/>
    <property type="match status" value="1"/>
</dbReference>
<proteinExistence type="inferred from homology"/>
<dbReference type="InterPro" id="IPR000851">
    <property type="entry name" value="Ribosomal_uS5"/>
</dbReference>
<evidence type="ECO:0000256" key="6">
    <source>
        <dbReference type="PROSITE-ProRule" id="PRU00268"/>
    </source>
</evidence>
<dbReference type="InterPro" id="IPR013810">
    <property type="entry name" value="Ribosomal_uS5_N"/>
</dbReference>
<name>A0A1F4U0J4_UNCKA</name>
<evidence type="ECO:0000256" key="1">
    <source>
        <dbReference type="ARBA" id="ARBA00008945"/>
    </source>
</evidence>
<evidence type="ECO:0000256" key="3">
    <source>
        <dbReference type="ARBA" id="ARBA00023274"/>
    </source>
</evidence>
<evidence type="ECO:0000313" key="10">
    <source>
        <dbReference type="Proteomes" id="UP000178270"/>
    </source>
</evidence>
<accession>A0A1F4U0J4</accession>
<evidence type="ECO:0000256" key="2">
    <source>
        <dbReference type="ARBA" id="ARBA00022980"/>
    </source>
</evidence>
<dbReference type="EMBL" id="MEUS01000034">
    <property type="protein sequence ID" value="OGC38360.1"/>
    <property type="molecule type" value="Genomic_DNA"/>
</dbReference>
<keyword evidence="2 6" id="KW-0689">Ribosomal protein</keyword>
<feature type="non-terminal residue" evidence="9">
    <location>
        <position position="125"/>
    </location>
</feature>
<dbReference type="GO" id="GO:0003723">
    <property type="term" value="F:RNA binding"/>
    <property type="evidence" value="ECO:0007669"/>
    <property type="project" value="InterPro"/>
</dbReference>
<dbReference type="GO" id="GO:0005737">
    <property type="term" value="C:cytoplasm"/>
    <property type="evidence" value="ECO:0007669"/>
    <property type="project" value="UniProtKB-ARBA"/>
</dbReference>
<evidence type="ECO:0000256" key="7">
    <source>
        <dbReference type="RuleBase" id="RU003823"/>
    </source>
</evidence>
<dbReference type="Gene3D" id="3.30.230.10">
    <property type="match status" value="1"/>
</dbReference>
<dbReference type="PANTHER" id="PTHR48277">
    <property type="entry name" value="MITOCHONDRIAL RIBOSOMAL PROTEIN S5"/>
    <property type="match status" value="1"/>
</dbReference>
<dbReference type="Pfam" id="PF00333">
    <property type="entry name" value="Ribosomal_S5"/>
    <property type="match status" value="1"/>
</dbReference>
<dbReference type="GO" id="GO:1990904">
    <property type="term" value="C:ribonucleoprotein complex"/>
    <property type="evidence" value="ECO:0007669"/>
    <property type="project" value="UniProtKB-UniRule"/>
</dbReference>
<protein>
    <recommendedName>
        <fullName evidence="4">Small ribosomal subunit protein uS5</fullName>
    </recommendedName>
    <alternativeName>
        <fullName evidence="5">30S ribosomal protein S5</fullName>
    </alternativeName>
</protein>
<gene>
    <name evidence="9" type="ORF">A3K42_00555</name>
</gene>
<comment type="similarity">
    <text evidence="1 7">Belongs to the universal ribosomal protein uS5 family.</text>
</comment>
<dbReference type="PROSITE" id="PS50881">
    <property type="entry name" value="S5_DSRBD"/>
    <property type="match status" value="1"/>
</dbReference>
<dbReference type="Pfam" id="PF03719">
    <property type="entry name" value="Ribosomal_S5_C"/>
    <property type="match status" value="1"/>
</dbReference>
<dbReference type="Gene3D" id="3.30.160.20">
    <property type="match status" value="1"/>
</dbReference>
<dbReference type="InterPro" id="IPR005324">
    <property type="entry name" value="Ribosomal_uS5_C"/>
</dbReference>